<name>T2T106_HELPX</name>
<organism evidence="1 2">
    <name type="scientific">Helicobacter pylori PZ5024</name>
    <dbReference type="NCBI Taxonomy" id="1337391"/>
    <lineage>
        <taxon>Bacteria</taxon>
        <taxon>Pseudomonadati</taxon>
        <taxon>Campylobacterota</taxon>
        <taxon>Epsilonproteobacteria</taxon>
        <taxon>Campylobacterales</taxon>
        <taxon>Helicobacteraceae</taxon>
        <taxon>Helicobacter</taxon>
    </lineage>
</organism>
<accession>T2T106</accession>
<evidence type="ECO:0000313" key="2">
    <source>
        <dbReference type="Proteomes" id="UP000015645"/>
    </source>
</evidence>
<reference evidence="1 2" key="1">
    <citation type="journal article" date="2013" name="Genome Announc.">
        <title>Draft Genome Sequences of Helicobacter pylori Strains Isolated from Regions of Low and High Gastric Cancer Risk in Colombia.</title>
        <authorList>
            <person name="Sheh A."/>
            <person name="Piazuelo M.B."/>
            <person name="Wilson K.T."/>
            <person name="Correa P."/>
            <person name="Fox J.G."/>
        </authorList>
    </citation>
    <scope>NUCLEOTIDE SEQUENCE [LARGE SCALE GENOMIC DNA]</scope>
    <source>
        <strain evidence="1 2">PZ5024</strain>
    </source>
</reference>
<evidence type="ECO:0000313" key="1">
    <source>
        <dbReference type="EMBL" id="EQD97454.1"/>
    </source>
</evidence>
<sequence>MALVKRQFLQCALRGLRGGLQREIVLKYLSL</sequence>
<dbReference type="Proteomes" id="UP000015645">
    <property type="component" value="Unassembled WGS sequence"/>
</dbReference>
<gene>
    <name evidence="1" type="ORF">L931_05720</name>
</gene>
<dbReference type="AlphaFoldDB" id="T2T106"/>
<comment type="caution">
    <text evidence="1">The sequence shown here is derived from an EMBL/GenBank/DDBJ whole genome shotgun (WGS) entry which is preliminary data.</text>
</comment>
<dbReference type="EMBL" id="ASYS01000209">
    <property type="protein sequence ID" value="EQD97454.1"/>
    <property type="molecule type" value="Genomic_DNA"/>
</dbReference>
<proteinExistence type="predicted"/>
<protein>
    <submittedName>
        <fullName evidence="1">Uncharacterized protein</fullName>
    </submittedName>
</protein>